<dbReference type="EC" id="3.1.26.-" evidence="7"/>
<evidence type="ECO:0000256" key="4">
    <source>
        <dbReference type="ARBA" id="ARBA00022842"/>
    </source>
</evidence>
<dbReference type="PROSITE" id="PS50126">
    <property type="entry name" value="S1"/>
    <property type="match status" value="1"/>
</dbReference>
<name>A0ABU0JR12_HATLI</name>
<dbReference type="GO" id="GO:0016787">
    <property type="term" value="F:hydrolase activity"/>
    <property type="evidence" value="ECO:0007669"/>
    <property type="project" value="UniProtKB-KW"/>
</dbReference>
<dbReference type="Gene3D" id="2.40.50.140">
    <property type="entry name" value="Nucleic acid-binding proteins"/>
    <property type="match status" value="1"/>
</dbReference>
<dbReference type="Proteomes" id="UP001224418">
    <property type="component" value="Unassembled WGS sequence"/>
</dbReference>
<dbReference type="InterPro" id="IPR003029">
    <property type="entry name" value="S1_domain"/>
</dbReference>
<dbReference type="PANTHER" id="PTHR30001:SF0">
    <property type="entry name" value="RIBONUCLEASE G"/>
    <property type="match status" value="1"/>
</dbReference>
<dbReference type="EMBL" id="JAUSWN010000009">
    <property type="protein sequence ID" value="MDQ0479505.1"/>
    <property type="molecule type" value="Genomic_DNA"/>
</dbReference>
<keyword evidence="4" id="KW-0460">Magnesium</keyword>
<dbReference type="SMART" id="SM00316">
    <property type="entry name" value="S1"/>
    <property type="match status" value="1"/>
</dbReference>
<gene>
    <name evidence="7" type="ORF">QOZ93_001246</name>
</gene>
<evidence type="ECO:0000256" key="3">
    <source>
        <dbReference type="ARBA" id="ARBA00022801"/>
    </source>
</evidence>
<comment type="cofactor">
    <cofactor evidence="1">
        <name>Mg(2+)</name>
        <dbReference type="ChEBI" id="CHEBI:18420"/>
    </cofactor>
</comment>
<feature type="domain" description="S1 motif" evidence="6">
    <location>
        <begin position="39"/>
        <end position="102"/>
    </location>
</feature>
<dbReference type="InterPro" id="IPR012340">
    <property type="entry name" value="NA-bd_OB-fold"/>
</dbReference>
<keyword evidence="5" id="KW-0694">RNA-binding</keyword>
<dbReference type="CDD" id="cd04453">
    <property type="entry name" value="S1_RNase_E"/>
    <property type="match status" value="1"/>
</dbReference>
<sequence>MVKVYIEKNENYTRILKLDQEKDIILCLMEKEDFSPKIGHIYLGAIENIAPRINGYFVNIGTNKNCFMNKEKAHKNLKIGEYVLVEILKEEIGEKGAVVTSKISLGGNYIVLSRGTGKVICSKKIVNKEFKSNVKNLFEVGNLDIIFKGKSENVSEEEIKKEFTRLHNKFSEILKKESFSTKVGEVYNSHGILKECIYTIDANESYEFIINDKTIKEYVDEYIDNINEEQRKNFKVTFIEESFLIEKFHLEEKILDLRNKKVFLNSGGNMVIDRMEALTVIDINSGSNKIECPNIKEENINLQCAEKIPSLIMSRNLSGIIIIDFINIKSKRHKEEVIKVLKKGFYKDRNKVTIKDFNELNLVHIVRERRGKNIYEYLDESIDNNFININRVSLDYFKFYVRNKIKNLSLEHNMKLKVTIPMFYKNDVEKDKNKFLKEINLKNYLLDIDFKENLDKIVIEKILF</sequence>
<dbReference type="PANTHER" id="PTHR30001">
    <property type="entry name" value="RIBONUCLEASE"/>
    <property type="match status" value="1"/>
</dbReference>
<organism evidence="7 8">
    <name type="scientific">Hathewaya limosa</name>
    <name type="common">Clostridium limosum</name>
    <dbReference type="NCBI Taxonomy" id="1536"/>
    <lineage>
        <taxon>Bacteria</taxon>
        <taxon>Bacillati</taxon>
        <taxon>Bacillota</taxon>
        <taxon>Clostridia</taxon>
        <taxon>Eubacteriales</taxon>
        <taxon>Clostridiaceae</taxon>
        <taxon>Hathewaya</taxon>
    </lineage>
</organism>
<evidence type="ECO:0000256" key="1">
    <source>
        <dbReference type="ARBA" id="ARBA00001946"/>
    </source>
</evidence>
<keyword evidence="8" id="KW-1185">Reference proteome</keyword>
<evidence type="ECO:0000256" key="2">
    <source>
        <dbReference type="ARBA" id="ARBA00022723"/>
    </source>
</evidence>
<dbReference type="InterPro" id="IPR004659">
    <property type="entry name" value="RNase_E/G"/>
</dbReference>
<dbReference type="InterPro" id="IPR019307">
    <property type="entry name" value="RNA-bd_AU-1/RNase_E/G"/>
</dbReference>
<comment type="caution">
    <text evidence="7">The sequence shown here is derived from an EMBL/GenBank/DDBJ whole genome shotgun (WGS) entry which is preliminary data.</text>
</comment>
<evidence type="ECO:0000313" key="7">
    <source>
        <dbReference type="EMBL" id="MDQ0479505.1"/>
    </source>
</evidence>
<dbReference type="Pfam" id="PF10150">
    <property type="entry name" value="RNase_E_G"/>
    <property type="match status" value="1"/>
</dbReference>
<reference evidence="7 8" key="1">
    <citation type="submission" date="2023-07" db="EMBL/GenBank/DDBJ databases">
        <title>Genomic Encyclopedia of Type Strains, Phase IV (KMG-IV): sequencing the most valuable type-strain genomes for metagenomic binning, comparative biology and taxonomic classification.</title>
        <authorList>
            <person name="Goeker M."/>
        </authorList>
    </citation>
    <scope>NUCLEOTIDE SEQUENCE [LARGE SCALE GENOMIC DNA]</scope>
    <source>
        <strain evidence="7 8">DSM 1400</strain>
    </source>
</reference>
<proteinExistence type="predicted"/>
<accession>A0ABU0JR12</accession>
<evidence type="ECO:0000256" key="5">
    <source>
        <dbReference type="ARBA" id="ARBA00022884"/>
    </source>
</evidence>
<dbReference type="SUPFAM" id="SSF50249">
    <property type="entry name" value="Nucleic acid-binding proteins"/>
    <property type="match status" value="1"/>
</dbReference>
<evidence type="ECO:0000259" key="6">
    <source>
        <dbReference type="PROSITE" id="PS50126"/>
    </source>
</evidence>
<evidence type="ECO:0000313" key="8">
    <source>
        <dbReference type="Proteomes" id="UP001224418"/>
    </source>
</evidence>
<keyword evidence="3 7" id="KW-0378">Hydrolase</keyword>
<keyword evidence="2" id="KW-0479">Metal-binding</keyword>
<dbReference type="RefSeq" id="WP_307355535.1">
    <property type="nucleotide sequence ID" value="NZ_BAAACJ010000033.1"/>
</dbReference>
<protein>
    <submittedName>
        <fullName evidence="7">Ribonuclease G</fullName>
        <ecNumber evidence="7">3.1.26.-</ecNumber>
    </submittedName>
</protein>